<dbReference type="AlphaFoldDB" id="A0A7V0Z432"/>
<dbReference type="InterPro" id="IPR039425">
    <property type="entry name" value="RNA_pol_sigma-70-like"/>
</dbReference>
<dbReference type="InterPro" id="IPR007627">
    <property type="entry name" value="RNA_pol_sigma70_r2"/>
</dbReference>
<evidence type="ECO:0000256" key="5">
    <source>
        <dbReference type="ARBA" id="ARBA00023163"/>
    </source>
</evidence>
<dbReference type="InterPro" id="IPR014284">
    <property type="entry name" value="RNA_pol_sigma-70_dom"/>
</dbReference>
<gene>
    <name evidence="8" type="ORF">ENP86_01770</name>
</gene>
<reference evidence="8" key="1">
    <citation type="journal article" date="2020" name="mSystems">
        <title>Genome- and Community-Level Interaction Insights into Carbon Utilization and Element Cycling Functions of Hydrothermarchaeota in Hydrothermal Sediment.</title>
        <authorList>
            <person name="Zhou Z."/>
            <person name="Liu Y."/>
            <person name="Xu W."/>
            <person name="Pan J."/>
            <person name="Luo Z.H."/>
            <person name="Li M."/>
        </authorList>
    </citation>
    <scope>NUCLEOTIDE SEQUENCE [LARGE SCALE GENOMIC DNA]</scope>
    <source>
        <strain evidence="8">SpSt-258</strain>
    </source>
</reference>
<comment type="similarity">
    <text evidence="1">Belongs to the sigma-70 factor family. ECF subfamily.</text>
</comment>
<keyword evidence="5" id="KW-0804">Transcription</keyword>
<dbReference type="InterPro" id="IPR007630">
    <property type="entry name" value="RNA_pol_sigma70_r4"/>
</dbReference>
<feature type="domain" description="RNA polymerase sigma-70 region 4" evidence="7">
    <location>
        <begin position="128"/>
        <end position="176"/>
    </location>
</feature>
<dbReference type="SUPFAM" id="SSF88946">
    <property type="entry name" value="Sigma2 domain of RNA polymerase sigma factors"/>
    <property type="match status" value="1"/>
</dbReference>
<comment type="caution">
    <text evidence="8">The sequence shown here is derived from an EMBL/GenBank/DDBJ whole genome shotgun (WGS) entry which is preliminary data.</text>
</comment>
<evidence type="ECO:0000259" key="6">
    <source>
        <dbReference type="Pfam" id="PF04542"/>
    </source>
</evidence>
<dbReference type="PANTHER" id="PTHR43133">
    <property type="entry name" value="RNA POLYMERASE ECF-TYPE SIGMA FACTO"/>
    <property type="match status" value="1"/>
</dbReference>
<feature type="domain" description="RNA polymerase sigma-70 region 2" evidence="6">
    <location>
        <begin position="37"/>
        <end position="96"/>
    </location>
</feature>
<dbReference type="Gene3D" id="1.10.1740.10">
    <property type="match status" value="1"/>
</dbReference>
<keyword evidence="3" id="KW-0731">Sigma factor</keyword>
<dbReference type="InterPro" id="IPR013324">
    <property type="entry name" value="RNA_pol_sigma_r3/r4-like"/>
</dbReference>
<evidence type="ECO:0000313" key="8">
    <source>
        <dbReference type="EMBL" id="HDY58272.1"/>
    </source>
</evidence>
<evidence type="ECO:0000256" key="2">
    <source>
        <dbReference type="ARBA" id="ARBA00023015"/>
    </source>
</evidence>
<protein>
    <submittedName>
        <fullName evidence="8">RNA polymerase sigma factor</fullName>
    </submittedName>
</protein>
<dbReference type="GO" id="GO:0006352">
    <property type="term" value="P:DNA-templated transcription initiation"/>
    <property type="evidence" value="ECO:0007669"/>
    <property type="project" value="InterPro"/>
</dbReference>
<evidence type="ECO:0000256" key="1">
    <source>
        <dbReference type="ARBA" id="ARBA00010641"/>
    </source>
</evidence>
<sequence>MNESASISIEREKLKKIIDEAKNGCDSAVEELCRYLYVKIYGYVFYRIKHREDAEDLTSEVVLKIIKNLKNQRGNFYAWIYKIAGNAVIDYYRRKRSGFGISYEDLPQELPSDDNHKEILQVDRLKEAMANLTKEQADVITLRFIQEYGIKEVAQIMKKSVGAIKVLQFRALKSLRDYFKRKGYEIKD</sequence>
<organism evidence="8">
    <name type="scientific">candidate division WOR-3 bacterium</name>
    <dbReference type="NCBI Taxonomy" id="2052148"/>
    <lineage>
        <taxon>Bacteria</taxon>
        <taxon>Bacteria division WOR-3</taxon>
    </lineage>
</organism>
<dbReference type="SUPFAM" id="SSF88659">
    <property type="entry name" value="Sigma3 and sigma4 domains of RNA polymerase sigma factors"/>
    <property type="match status" value="1"/>
</dbReference>
<dbReference type="InterPro" id="IPR013325">
    <property type="entry name" value="RNA_pol_sigma_r2"/>
</dbReference>
<keyword evidence="2" id="KW-0805">Transcription regulation</keyword>
<evidence type="ECO:0000259" key="7">
    <source>
        <dbReference type="Pfam" id="PF04545"/>
    </source>
</evidence>
<dbReference type="EMBL" id="DSKY01000004">
    <property type="protein sequence ID" value="HDY58272.1"/>
    <property type="molecule type" value="Genomic_DNA"/>
</dbReference>
<evidence type="ECO:0000256" key="3">
    <source>
        <dbReference type="ARBA" id="ARBA00023082"/>
    </source>
</evidence>
<dbReference type="PANTHER" id="PTHR43133:SF8">
    <property type="entry name" value="RNA POLYMERASE SIGMA FACTOR HI_1459-RELATED"/>
    <property type="match status" value="1"/>
</dbReference>
<dbReference type="Pfam" id="PF04542">
    <property type="entry name" value="Sigma70_r2"/>
    <property type="match status" value="1"/>
</dbReference>
<dbReference type="Pfam" id="PF04545">
    <property type="entry name" value="Sigma70_r4"/>
    <property type="match status" value="1"/>
</dbReference>
<name>A0A7V0Z432_UNCW3</name>
<dbReference type="GO" id="GO:0003677">
    <property type="term" value="F:DNA binding"/>
    <property type="evidence" value="ECO:0007669"/>
    <property type="project" value="UniProtKB-KW"/>
</dbReference>
<proteinExistence type="inferred from homology"/>
<evidence type="ECO:0000256" key="4">
    <source>
        <dbReference type="ARBA" id="ARBA00023125"/>
    </source>
</evidence>
<accession>A0A7V0Z432</accession>
<dbReference type="Gene3D" id="1.10.10.10">
    <property type="entry name" value="Winged helix-like DNA-binding domain superfamily/Winged helix DNA-binding domain"/>
    <property type="match status" value="1"/>
</dbReference>
<keyword evidence="4" id="KW-0238">DNA-binding</keyword>
<dbReference type="CDD" id="cd06171">
    <property type="entry name" value="Sigma70_r4"/>
    <property type="match status" value="1"/>
</dbReference>
<dbReference type="InterPro" id="IPR036388">
    <property type="entry name" value="WH-like_DNA-bd_sf"/>
</dbReference>
<dbReference type="GO" id="GO:0016987">
    <property type="term" value="F:sigma factor activity"/>
    <property type="evidence" value="ECO:0007669"/>
    <property type="project" value="UniProtKB-KW"/>
</dbReference>
<dbReference type="NCBIfam" id="TIGR02937">
    <property type="entry name" value="sigma70-ECF"/>
    <property type="match status" value="1"/>
</dbReference>